<feature type="repeat" description="ANK" evidence="11">
    <location>
        <begin position="356"/>
        <end position="388"/>
    </location>
</feature>
<organism evidence="14 15">
    <name type="scientific">Ceutorhynchus assimilis</name>
    <name type="common">cabbage seed weevil</name>
    <dbReference type="NCBI Taxonomy" id="467358"/>
    <lineage>
        <taxon>Eukaryota</taxon>
        <taxon>Metazoa</taxon>
        <taxon>Ecdysozoa</taxon>
        <taxon>Arthropoda</taxon>
        <taxon>Hexapoda</taxon>
        <taxon>Insecta</taxon>
        <taxon>Pterygota</taxon>
        <taxon>Neoptera</taxon>
        <taxon>Endopterygota</taxon>
        <taxon>Coleoptera</taxon>
        <taxon>Polyphaga</taxon>
        <taxon>Cucujiformia</taxon>
        <taxon>Curculionidae</taxon>
        <taxon>Ceutorhynchinae</taxon>
        <taxon>Ceutorhynchus</taxon>
    </lineage>
</organism>
<evidence type="ECO:0000256" key="9">
    <source>
        <dbReference type="ARBA" id="ARBA00023136"/>
    </source>
</evidence>
<feature type="domain" description="Ion transport" evidence="13">
    <location>
        <begin position="501"/>
        <end position="749"/>
    </location>
</feature>
<keyword evidence="6 12" id="KW-1133">Transmembrane helix</keyword>
<evidence type="ECO:0000256" key="8">
    <source>
        <dbReference type="ARBA" id="ARBA00023065"/>
    </source>
</evidence>
<dbReference type="InterPro" id="IPR002110">
    <property type="entry name" value="Ankyrin_rpt"/>
</dbReference>
<feature type="transmembrane region" description="Helical" evidence="12">
    <location>
        <begin position="717"/>
        <end position="738"/>
    </location>
</feature>
<dbReference type="SUPFAM" id="SSF48403">
    <property type="entry name" value="Ankyrin repeat"/>
    <property type="match status" value="1"/>
</dbReference>
<feature type="transmembrane region" description="Helical" evidence="12">
    <location>
        <begin position="599"/>
        <end position="618"/>
    </location>
</feature>
<dbReference type="PROSITE" id="PS50088">
    <property type="entry name" value="ANK_REPEAT"/>
    <property type="match status" value="1"/>
</dbReference>
<keyword evidence="4 12" id="KW-0812">Transmembrane</keyword>
<evidence type="ECO:0000256" key="7">
    <source>
        <dbReference type="ARBA" id="ARBA00023043"/>
    </source>
</evidence>
<dbReference type="PROSITE" id="PS50297">
    <property type="entry name" value="ANK_REP_REGION"/>
    <property type="match status" value="1"/>
</dbReference>
<evidence type="ECO:0000256" key="11">
    <source>
        <dbReference type="PROSITE-ProRule" id="PRU00023"/>
    </source>
</evidence>
<evidence type="ECO:0000256" key="10">
    <source>
        <dbReference type="ARBA" id="ARBA00023303"/>
    </source>
</evidence>
<protein>
    <recommendedName>
        <fullName evidence="13">Ion transport domain-containing protein</fullName>
    </recommendedName>
</protein>
<dbReference type="PANTHER" id="PTHR47143">
    <property type="entry name" value="TRANSIENT RECEPTOR POTENTIAL CATION CHANNEL PROTEIN PAINLESS"/>
    <property type="match status" value="1"/>
</dbReference>
<keyword evidence="9 12" id="KW-0472">Membrane</keyword>
<dbReference type="SMART" id="SM00248">
    <property type="entry name" value="ANK"/>
    <property type="match status" value="6"/>
</dbReference>
<dbReference type="Proteomes" id="UP001152799">
    <property type="component" value="Chromosome 5"/>
</dbReference>
<proteinExistence type="predicted"/>
<dbReference type="AlphaFoldDB" id="A0A9N9QGK7"/>
<dbReference type="Pfam" id="PF00023">
    <property type="entry name" value="Ank"/>
    <property type="match status" value="1"/>
</dbReference>
<dbReference type="InterPro" id="IPR036770">
    <property type="entry name" value="Ankyrin_rpt-contain_sf"/>
</dbReference>
<dbReference type="InterPro" id="IPR005821">
    <property type="entry name" value="Ion_trans_dom"/>
</dbReference>
<feature type="transmembrane region" description="Helical" evidence="12">
    <location>
        <begin position="498"/>
        <end position="520"/>
    </location>
</feature>
<keyword evidence="15" id="KW-1185">Reference proteome</keyword>
<feature type="transmembrane region" description="Helical" evidence="12">
    <location>
        <begin position="639"/>
        <end position="658"/>
    </location>
</feature>
<keyword evidence="2" id="KW-0813">Transport</keyword>
<name>A0A9N9QGK7_9CUCU</name>
<evidence type="ECO:0000256" key="6">
    <source>
        <dbReference type="ARBA" id="ARBA00022989"/>
    </source>
</evidence>
<evidence type="ECO:0000256" key="2">
    <source>
        <dbReference type="ARBA" id="ARBA00022448"/>
    </source>
</evidence>
<evidence type="ECO:0000313" key="14">
    <source>
        <dbReference type="EMBL" id="CAG9769513.1"/>
    </source>
</evidence>
<keyword evidence="10" id="KW-0407">Ion channel</keyword>
<accession>A0A9N9QGK7</accession>
<dbReference type="EMBL" id="OU892281">
    <property type="protein sequence ID" value="CAG9769513.1"/>
    <property type="molecule type" value="Genomic_DNA"/>
</dbReference>
<evidence type="ECO:0000256" key="4">
    <source>
        <dbReference type="ARBA" id="ARBA00022692"/>
    </source>
</evidence>
<sequence length="906" mass="103256">MSELNGQIPKFNRTSSKICATPEEELLEAVLNNNTIKIQQLINKNESLISYTYPDYGKRILLIACSEEAVQAKTVEKLLNLRANPRDHTEDDGWEALHWAAQKTDFGTLDVLIRKNSGDINAADQYGSNALQILVRHGKKDSPDFLKCAELLIKKGIDYNHVDNKQKTALQWAERKGVGDDIKNIIENAGNARTQLPQQQMNNNLDNDKIGGRLQQYLLRGDEDSFINSHGGNIREIVDYCGEDGSTLLQTGCSKMLNRAVKHLLDNGADPNLIGSKNSTKPILIAAEHGSSEIMKDLLEKYDKIQNIPKGVLGTILKYIDREYHDNKGCYRVFMDKIKNGDLDEVSLKLNEIDDNNNTPIHFAIRYADQDIIEELLSLGASLGPKNRYGVMPIQDLQPETLEKHLDNCVTFNMKSKKIDKEDFQVKFNYRSLIPPYAKSAHAYEDCEAIDLQGRIEKELVAETEVIFFMSKSSEFKHLLKHPVIVSFLFMKWLRIQWLFWANLAFYVTFALSLVVYIFSDYAYFNPEEKSNIHVIFSKLSFAILVLTLLILVIRELFQISVAPLKYFKNFENYIEIILIVITSMMVLIKSPSDDTRKQLSSLSILLAAFELVLMLGQHPYFSTNVVMLRTVSFNFFKFLIWYSLLIIAFALSFYLLFTTHTQPLTSIELKNDTDSEDNDKSFENPGRSVFKTIIMLTGEFDASDLNFETFPVVSKLIFVLFIFMIAIILLNLLNGLAVSDTQMIKNDAELVGHIARAEHIRYVESMLLGNILPSNIVHKLRGICCCLPRSHNRELKVGKLFAVDACLFPKYLNYELTFYPNKYGLIEPGSKDQKIIKRGCAPCAAIYLDKDTVRRTNNIVHAKRDEANQNGDDHIKKLELELLKLQDKMDGIYHILKSLNNSSVE</sequence>
<keyword evidence="8" id="KW-0406">Ion transport</keyword>
<gene>
    <name evidence="14" type="ORF">CEUTPL_LOCUS10020</name>
</gene>
<dbReference type="Gene3D" id="1.25.40.20">
    <property type="entry name" value="Ankyrin repeat-containing domain"/>
    <property type="match status" value="2"/>
</dbReference>
<evidence type="ECO:0000259" key="13">
    <source>
        <dbReference type="Pfam" id="PF00520"/>
    </source>
</evidence>
<feature type="transmembrane region" description="Helical" evidence="12">
    <location>
        <begin position="574"/>
        <end position="593"/>
    </location>
</feature>
<feature type="transmembrane region" description="Helical" evidence="12">
    <location>
        <begin position="532"/>
        <end position="554"/>
    </location>
</feature>
<dbReference type="PANTHER" id="PTHR47143:SF4">
    <property type="entry name" value="TRANSIENT RECEPTOR POTENTIAL CATION CHANNEL PROTEIN PAINLESS"/>
    <property type="match status" value="1"/>
</dbReference>
<reference evidence="14" key="1">
    <citation type="submission" date="2022-01" db="EMBL/GenBank/DDBJ databases">
        <authorList>
            <person name="King R."/>
        </authorList>
    </citation>
    <scope>NUCLEOTIDE SEQUENCE</scope>
</reference>
<comment type="subcellular location">
    <subcellularLocation>
        <location evidence="1">Membrane</location>
        <topology evidence="1">Multi-pass membrane protein</topology>
    </subcellularLocation>
</comment>
<dbReference type="GO" id="GO:0034703">
    <property type="term" value="C:cation channel complex"/>
    <property type="evidence" value="ECO:0007669"/>
    <property type="project" value="UniProtKB-ARBA"/>
</dbReference>
<evidence type="ECO:0000256" key="12">
    <source>
        <dbReference type="SAM" id="Phobius"/>
    </source>
</evidence>
<dbReference type="Pfam" id="PF00520">
    <property type="entry name" value="Ion_trans"/>
    <property type="match status" value="1"/>
</dbReference>
<keyword evidence="5" id="KW-0677">Repeat</keyword>
<dbReference type="GO" id="GO:0005216">
    <property type="term" value="F:monoatomic ion channel activity"/>
    <property type="evidence" value="ECO:0007669"/>
    <property type="project" value="InterPro"/>
</dbReference>
<evidence type="ECO:0000256" key="1">
    <source>
        <dbReference type="ARBA" id="ARBA00004141"/>
    </source>
</evidence>
<dbReference type="InterPro" id="IPR052076">
    <property type="entry name" value="TRP_cation_channel"/>
</dbReference>
<evidence type="ECO:0000256" key="5">
    <source>
        <dbReference type="ARBA" id="ARBA00022737"/>
    </source>
</evidence>
<evidence type="ECO:0000313" key="15">
    <source>
        <dbReference type="Proteomes" id="UP001152799"/>
    </source>
</evidence>
<keyword evidence="3" id="KW-0716">Sensory transduction</keyword>
<evidence type="ECO:0000256" key="3">
    <source>
        <dbReference type="ARBA" id="ARBA00022606"/>
    </source>
</evidence>
<dbReference type="OrthoDB" id="2157354at2759"/>
<keyword evidence="7 11" id="KW-0040">ANK repeat</keyword>